<proteinExistence type="predicted"/>
<accession>A0A5B0NJ82</accession>
<gene>
    <name evidence="1" type="ORF">PGT21_014612</name>
</gene>
<name>A0A5B0NJ82_PUCGR</name>
<evidence type="ECO:0000313" key="1">
    <source>
        <dbReference type="EMBL" id="KAA1089341.1"/>
    </source>
</evidence>
<protein>
    <submittedName>
        <fullName evidence="1">Uncharacterized protein</fullName>
    </submittedName>
</protein>
<reference evidence="1 2" key="1">
    <citation type="submission" date="2019-05" db="EMBL/GenBank/DDBJ databases">
        <title>Emergence of the Ug99 lineage of the wheat stem rust pathogen through somatic hybridization.</title>
        <authorList>
            <person name="Li F."/>
            <person name="Upadhyaya N.M."/>
            <person name="Sperschneider J."/>
            <person name="Matny O."/>
            <person name="Nguyen-Phuc H."/>
            <person name="Mago R."/>
            <person name="Raley C."/>
            <person name="Miller M.E."/>
            <person name="Silverstein K.A.T."/>
            <person name="Henningsen E."/>
            <person name="Hirsch C.D."/>
            <person name="Visser B."/>
            <person name="Pretorius Z.A."/>
            <person name="Steffenson B.J."/>
            <person name="Schwessinger B."/>
            <person name="Dodds P.N."/>
            <person name="Figueroa M."/>
        </authorList>
    </citation>
    <scope>NUCLEOTIDE SEQUENCE [LARGE SCALE GENOMIC DNA]</scope>
    <source>
        <strain evidence="1">21-0</strain>
    </source>
</reference>
<dbReference type="AlphaFoldDB" id="A0A5B0NJ82"/>
<sequence length="52" mass="5810">MWWPCSSPLFISNRAGYVSLGLQGASSERLIVQTINRSPERLISVLTLDQAF</sequence>
<dbReference type="Proteomes" id="UP000324748">
    <property type="component" value="Unassembled WGS sequence"/>
</dbReference>
<organism evidence="1 2">
    <name type="scientific">Puccinia graminis f. sp. tritici</name>
    <dbReference type="NCBI Taxonomy" id="56615"/>
    <lineage>
        <taxon>Eukaryota</taxon>
        <taxon>Fungi</taxon>
        <taxon>Dikarya</taxon>
        <taxon>Basidiomycota</taxon>
        <taxon>Pucciniomycotina</taxon>
        <taxon>Pucciniomycetes</taxon>
        <taxon>Pucciniales</taxon>
        <taxon>Pucciniaceae</taxon>
        <taxon>Puccinia</taxon>
    </lineage>
</organism>
<dbReference type="EMBL" id="VSWC01000093">
    <property type="protein sequence ID" value="KAA1089341.1"/>
    <property type="molecule type" value="Genomic_DNA"/>
</dbReference>
<evidence type="ECO:0000313" key="2">
    <source>
        <dbReference type="Proteomes" id="UP000324748"/>
    </source>
</evidence>
<keyword evidence="2" id="KW-1185">Reference proteome</keyword>
<comment type="caution">
    <text evidence="1">The sequence shown here is derived from an EMBL/GenBank/DDBJ whole genome shotgun (WGS) entry which is preliminary data.</text>
</comment>